<comment type="subcellular location">
    <subcellularLocation>
        <location evidence="1">Cytoplasm</location>
        <location evidence="1">Cytoskeleton</location>
    </subcellularLocation>
</comment>
<accession>C5FXQ9</accession>
<evidence type="ECO:0000256" key="4">
    <source>
        <dbReference type="ARBA" id="ARBA00023203"/>
    </source>
</evidence>
<dbReference type="AlphaFoldDB" id="C5FXQ9"/>
<dbReference type="InterPro" id="IPR036140">
    <property type="entry name" value="PFN_sf"/>
</dbReference>
<dbReference type="Gene3D" id="3.30.450.30">
    <property type="entry name" value="Dynein light chain 2a, cytoplasmic"/>
    <property type="match status" value="1"/>
</dbReference>
<evidence type="ECO:0000256" key="5">
    <source>
        <dbReference type="ARBA" id="ARBA00023212"/>
    </source>
</evidence>
<dbReference type="Pfam" id="PF00235">
    <property type="entry name" value="Profilin"/>
    <property type="match status" value="1"/>
</dbReference>
<keyword evidence="4" id="KW-0009">Actin-binding</keyword>
<evidence type="ECO:0000256" key="1">
    <source>
        <dbReference type="ARBA" id="ARBA00004245"/>
    </source>
</evidence>
<sequence>MSFWQGILLSSRTFNQAAAIDADGTRILASSSDFEVPPLSTHIFPSGTVSTDIVLTVSPLQINPGEMKLITSFFKDMGSGTVKRIYSCGFSVNGRRYLTMACEDNIIHGICGNSGVIIAKTETAVIMGQYAGSSIRNAANNNMTNQAQYLISMGQ</sequence>
<reference evidence="7" key="1">
    <citation type="journal article" date="2012" name="MBio">
        <title>Comparative genome analysis of Trichophyton rubrum and related dermatophytes reveals candidate genes involved in infection.</title>
        <authorList>
            <person name="Martinez D.A."/>
            <person name="Oliver B.G."/>
            <person name="Graeser Y."/>
            <person name="Goldberg J.M."/>
            <person name="Li W."/>
            <person name="Martinez-Rossi N.M."/>
            <person name="Monod M."/>
            <person name="Shelest E."/>
            <person name="Barton R.C."/>
            <person name="Birch E."/>
            <person name="Brakhage A.A."/>
            <person name="Chen Z."/>
            <person name="Gurr S.J."/>
            <person name="Heiman D."/>
            <person name="Heitman J."/>
            <person name="Kosti I."/>
            <person name="Rossi A."/>
            <person name="Saif S."/>
            <person name="Samalova M."/>
            <person name="Saunders C.W."/>
            <person name="Shea T."/>
            <person name="Summerbell R.C."/>
            <person name="Xu J."/>
            <person name="Young S."/>
            <person name="Zeng Q."/>
            <person name="Birren B.W."/>
            <person name="Cuomo C.A."/>
            <person name="White T.C."/>
        </authorList>
    </citation>
    <scope>NUCLEOTIDE SEQUENCE [LARGE SCALE GENOMIC DNA]</scope>
    <source>
        <strain evidence="7">ATCC MYA-4605 / CBS 113480</strain>
    </source>
</reference>
<dbReference type="HOGENOM" id="CLU_1695063_0_0_1"/>
<dbReference type="InterPro" id="IPR048278">
    <property type="entry name" value="PFN"/>
</dbReference>
<keyword evidence="7" id="KW-1185">Reference proteome</keyword>
<dbReference type="SUPFAM" id="SSF55770">
    <property type="entry name" value="Profilin (actin-binding protein)"/>
    <property type="match status" value="1"/>
</dbReference>
<name>C5FXQ9_ARTOC</name>
<comment type="similarity">
    <text evidence="2">Belongs to the profilin family.</text>
</comment>
<evidence type="ECO:0008006" key="8">
    <source>
        <dbReference type="Google" id="ProtNLM"/>
    </source>
</evidence>
<evidence type="ECO:0000313" key="6">
    <source>
        <dbReference type="EMBL" id="EEQ35099.1"/>
    </source>
</evidence>
<gene>
    <name evidence="6" type="ORF">MCYG_07918</name>
</gene>
<dbReference type="InterPro" id="IPR005455">
    <property type="entry name" value="PFN_euk"/>
</dbReference>
<dbReference type="OrthoDB" id="421374at2759"/>
<dbReference type="GO" id="GO:0005938">
    <property type="term" value="C:cell cortex"/>
    <property type="evidence" value="ECO:0007669"/>
    <property type="project" value="TreeGrafter"/>
</dbReference>
<dbReference type="RefSeq" id="XP_002844135.1">
    <property type="nucleotide sequence ID" value="XM_002844089.1"/>
</dbReference>
<organism evidence="6 7">
    <name type="scientific">Arthroderma otae (strain ATCC MYA-4605 / CBS 113480)</name>
    <name type="common">Microsporum canis</name>
    <dbReference type="NCBI Taxonomy" id="554155"/>
    <lineage>
        <taxon>Eukaryota</taxon>
        <taxon>Fungi</taxon>
        <taxon>Dikarya</taxon>
        <taxon>Ascomycota</taxon>
        <taxon>Pezizomycotina</taxon>
        <taxon>Eurotiomycetes</taxon>
        <taxon>Eurotiomycetidae</taxon>
        <taxon>Onygenales</taxon>
        <taxon>Arthrodermataceae</taxon>
        <taxon>Microsporum</taxon>
    </lineage>
</organism>
<keyword evidence="5" id="KW-0206">Cytoskeleton</keyword>
<evidence type="ECO:0000256" key="3">
    <source>
        <dbReference type="ARBA" id="ARBA00022490"/>
    </source>
</evidence>
<dbReference type="PANTHER" id="PTHR11604">
    <property type="entry name" value="PROFILIN"/>
    <property type="match status" value="1"/>
</dbReference>
<evidence type="ECO:0000313" key="7">
    <source>
        <dbReference type="Proteomes" id="UP000002035"/>
    </source>
</evidence>
<dbReference type="VEuPathDB" id="FungiDB:MCYG_07918"/>
<dbReference type="GO" id="GO:0005856">
    <property type="term" value="C:cytoskeleton"/>
    <property type="evidence" value="ECO:0007669"/>
    <property type="project" value="UniProtKB-SubCell"/>
</dbReference>
<dbReference type="PANTHER" id="PTHR11604:SF0">
    <property type="entry name" value="PROFILIN"/>
    <property type="match status" value="1"/>
</dbReference>
<dbReference type="EMBL" id="DS995707">
    <property type="protein sequence ID" value="EEQ35099.1"/>
    <property type="molecule type" value="Genomic_DNA"/>
</dbReference>
<evidence type="ECO:0000256" key="2">
    <source>
        <dbReference type="ARBA" id="ARBA00010058"/>
    </source>
</evidence>
<dbReference type="GeneID" id="9227627"/>
<dbReference type="GO" id="GO:0003785">
    <property type="term" value="F:actin monomer binding"/>
    <property type="evidence" value="ECO:0007669"/>
    <property type="project" value="TreeGrafter"/>
</dbReference>
<proteinExistence type="inferred from homology"/>
<dbReference type="Proteomes" id="UP000002035">
    <property type="component" value="Unassembled WGS sequence"/>
</dbReference>
<protein>
    <recommendedName>
        <fullName evidence="8">Profilin</fullName>
    </recommendedName>
</protein>
<keyword evidence="3" id="KW-0963">Cytoplasm</keyword>
<dbReference type="STRING" id="554155.C5FXQ9"/>